<accession>A0ABU3D4X8</accession>
<gene>
    <name evidence="2" type="ORF">RM539_07690</name>
</gene>
<dbReference type="Proteomes" id="UP001262582">
    <property type="component" value="Unassembled WGS sequence"/>
</dbReference>
<keyword evidence="1" id="KW-1133">Transmembrane helix</keyword>
<keyword evidence="1" id="KW-0812">Transmembrane</keyword>
<keyword evidence="3" id="KW-1185">Reference proteome</keyword>
<feature type="transmembrane region" description="Helical" evidence="1">
    <location>
        <begin position="314"/>
        <end position="334"/>
    </location>
</feature>
<organism evidence="2 3">
    <name type="scientific">Autumnicola musiva</name>
    <dbReference type="NCBI Taxonomy" id="3075589"/>
    <lineage>
        <taxon>Bacteria</taxon>
        <taxon>Pseudomonadati</taxon>
        <taxon>Bacteroidota</taxon>
        <taxon>Flavobacteriia</taxon>
        <taxon>Flavobacteriales</taxon>
        <taxon>Flavobacteriaceae</taxon>
        <taxon>Autumnicola</taxon>
    </lineage>
</organism>
<keyword evidence="1" id="KW-0472">Membrane</keyword>
<proteinExistence type="predicted"/>
<protein>
    <submittedName>
        <fullName evidence="2">Pentapeptide repeat-containing protein</fullName>
    </submittedName>
</protein>
<evidence type="ECO:0000313" key="3">
    <source>
        <dbReference type="Proteomes" id="UP001262582"/>
    </source>
</evidence>
<comment type="caution">
    <text evidence="2">The sequence shown here is derived from an EMBL/GenBank/DDBJ whole genome shotgun (WGS) entry which is preliminary data.</text>
</comment>
<evidence type="ECO:0000256" key="1">
    <source>
        <dbReference type="SAM" id="Phobius"/>
    </source>
</evidence>
<name>A0ABU3D4X8_9FLAO</name>
<reference evidence="2 3" key="1">
    <citation type="submission" date="2023-09" db="EMBL/GenBank/DDBJ databases">
        <authorList>
            <person name="Rey-Velasco X."/>
        </authorList>
    </citation>
    <scope>NUCLEOTIDE SEQUENCE [LARGE SCALE GENOMIC DNA]</scope>
    <source>
        <strain evidence="2 3">F117</strain>
    </source>
</reference>
<evidence type="ECO:0000313" key="2">
    <source>
        <dbReference type="EMBL" id="MDT0676461.1"/>
    </source>
</evidence>
<sequence length="400" mass="46735">MRSVITEEDFKANFQLAVLLTEAKVLIENKIFNFNVVIPGDTLPIHFKDCEFNETISFSPAIISKDVNRLEDIELYEKSEDNFFDIEEDVEIRNEIRFSDNCEFKKEINLEEVTFNAKFLIHDSKVELIKFNNTKFQSLADFWKTTFKNRVIFYKSDFNATAVFSMATFEENALFTYSLLGGKSIFSRTQFKKGVDLSQAIISGQLKFFDLKINYSDFKSRYFHKDNKGYQNAIDNQGDIPLVNKQETFRLLKHYSSINGDGISGSRFKVLEYRSFHKLIWIQSFCHGHRLVSNLANIPMMFLNRISNNYGSNFWLASIFTVGFAGLFLNGMLFNIGGFDYTWNYENWQWKRLAIILNPLHKVNELKLGDSQELYILDFISRIAVGYGIYQTVQAFRKYK</sequence>
<dbReference type="EMBL" id="JAVRHK010000004">
    <property type="protein sequence ID" value="MDT0676461.1"/>
    <property type="molecule type" value="Genomic_DNA"/>
</dbReference>
<dbReference type="RefSeq" id="WP_311502805.1">
    <property type="nucleotide sequence ID" value="NZ_JAVRHK010000004.1"/>
</dbReference>